<dbReference type="SUPFAM" id="SSF88659">
    <property type="entry name" value="Sigma3 and sigma4 domains of RNA polymerase sigma factors"/>
    <property type="match status" value="1"/>
</dbReference>
<evidence type="ECO:0000256" key="3">
    <source>
        <dbReference type="ARBA" id="ARBA00023082"/>
    </source>
</evidence>
<reference evidence="7 8" key="1">
    <citation type="submission" date="2019-02" db="EMBL/GenBank/DDBJ databases">
        <title>Pedobacter sp. RP-1-14 sp. nov., isolated from Arctic soil.</title>
        <authorList>
            <person name="Dahal R.H."/>
        </authorList>
    </citation>
    <scope>NUCLEOTIDE SEQUENCE [LARGE SCALE GENOMIC DNA]</scope>
    <source>
        <strain evidence="7 8">RP-1-14</strain>
    </source>
</reference>
<dbReference type="EMBL" id="SJSL01000002">
    <property type="protein sequence ID" value="TCD01660.1"/>
    <property type="molecule type" value="Genomic_DNA"/>
</dbReference>
<dbReference type="NCBIfam" id="TIGR02985">
    <property type="entry name" value="Sig70_bacteroi1"/>
    <property type="match status" value="1"/>
</dbReference>
<dbReference type="InterPro" id="IPR014327">
    <property type="entry name" value="RNA_pol_sigma70_bacteroid"/>
</dbReference>
<dbReference type="Gene3D" id="1.10.10.10">
    <property type="entry name" value="Winged helix-like DNA-binding domain superfamily/Winged helix DNA-binding domain"/>
    <property type="match status" value="1"/>
</dbReference>
<evidence type="ECO:0000256" key="2">
    <source>
        <dbReference type="ARBA" id="ARBA00023015"/>
    </source>
</evidence>
<keyword evidence="8" id="KW-1185">Reference proteome</keyword>
<feature type="domain" description="RNA polymerase sigma factor 70 region 4 type 2" evidence="6">
    <location>
        <begin position="124"/>
        <end position="173"/>
    </location>
</feature>
<dbReference type="Gene3D" id="1.10.1740.10">
    <property type="match status" value="1"/>
</dbReference>
<dbReference type="OrthoDB" id="656273at2"/>
<dbReference type="InterPro" id="IPR014284">
    <property type="entry name" value="RNA_pol_sigma-70_dom"/>
</dbReference>
<gene>
    <name evidence="7" type="ORF">EZ437_13150</name>
</gene>
<keyword evidence="4" id="KW-0804">Transcription</keyword>
<dbReference type="InterPro" id="IPR039425">
    <property type="entry name" value="RNA_pol_sigma-70-like"/>
</dbReference>
<keyword evidence="2" id="KW-0805">Transcription regulation</keyword>
<comment type="caution">
    <text evidence="7">The sequence shown here is derived from an EMBL/GenBank/DDBJ whole genome shotgun (WGS) entry which is preliminary data.</text>
</comment>
<dbReference type="SUPFAM" id="SSF88946">
    <property type="entry name" value="Sigma2 domain of RNA polymerase sigma factors"/>
    <property type="match status" value="1"/>
</dbReference>
<evidence type="ECO:0000313" key="7">
    <source>
        <dbReference type="EMBL" id="TCD01660.1"/>
    </source>
</evidence>
<dbReference type="InterPro" id="IPR013325">
    <property type="entry name" value="RNA_pol_sigma_r2"/>
</dbReference>
<dbReference type="Pfam" id="PF04542">
    <property type="entry name" value="Sigma70_r2"/>
    <property type="match status" value="1"/>
</dbReference>
<dbReference type="RefSeq" id="WP_131596460.1">
    <property type="nucleotide sequence ID" value="NZ_SJSL01000002.1"/>
</dbReference>
<evidence type="ECO:0000259" key="5">
    <source>
        <dbReference type="Pfam" id="PF04542"/>
    </source>
</evidence>
<dbReference type="GO" id="GO:0016987">
    <property type="term" value="F:sigma factor activity"/>
    <property type="evidence" value="ECO:0007669"/>
    <property type="project" value="UniProtKB-KW"/>
</dbReference>
<dbReference type="CDD" id="cd06171">
    <property type="entry name" value="Sigma70_r4"/>
    <property type="match status" value="1"/>
</dbReference>
<dbReference type="InterPro" id="IPR013324">
    <property type="entry name" value="RNA_pol_sigma_r3/r4-like"/>
</dbReference>
<keyword evidence="3" id="KW-0731">Sigma factor</keyword>
<evidence type="ECO:0000256" key="1">
    <source>
        <dbReference type="ARBA" id="ARBA00010641"/>
    </source>
</evidence>
<name>A0A4R0NLH3_9SPHI</name>
<dbReference type="Pfam" id="PF08281">
    <property type="entry name" value="Sigma70_r4_2"/>
    <property type="match status" value="1"/>
</dbReference>
<sequence>MRERVNQDMQWIEEFQRGNESSLAYFFKEHHRSLCYFASKIVKDERQAEDIVADCFIKLWDRRETFENTDKIKAFLYIACRNNCLNYLRNEKRKTAAQELYLRQMDQHNDEIFYEIIDTEIVDILAREIESLPDKCREVFKLIYLGGKNTEEIAQELNLNVQTVRNHKSRAIELLKTQFLKKGLSATLQLFLLMFMGRHL</sequence>
<comment type="similarity">
    <text evidence="1">Belongs to the sigma-70 factor family. ECF subfamily.</text>
</comment>
<dbReference type="Proteomes" id="UP000293347">
    <property type="component" value="Unassembled WGS sequence"/>
</dbReference>
<dbReference type="AlphaFoldDB" id="A0A4R0NLH3"/>
<accession>A0A4R0NLH3</accession>
<dbReference type="PANTHER" id="PTHR43133:SF46">
    <property type="entry name" value="RNA POLYMERASE SIGMA-70 FACTOR ECF SUBFAMILY"/>
    <property type="match status" value="1"/>
</dbReference>
<evidence type="ECO:0000256" key="4">
    <source>
        <dbReference type="ARBA" id="ARBA00023163"/>
    </source>
</evidence>
<dbReference type="GO" id="GO:0006352">
    <property type="term" value="P:DNA-templated transcription initiation"/>
    <property type="evidence" value="ECO:0007669"/>
    <property type="project" value="InterPro"/>
</dbReference>
<proteinExistence type="inferred from homology"/>
<feature type="domain" description="RNA polymerase sigma-70 region 2" evidence="5">
    <location>
        <begin position="27"/>
        <end position="93"/>
    </location>
</feature>
<protein>
    <submittedName>
        <fullName evidence="7">RNA polymerase sigma-70 factor</fullName>
    </submittedName>
</protein>
<dbReference type="InterPro" id="IPR013249">
    <property type="entry name" value="RNA_pol_sigma70_r4_t2"/>
</dbReference>
<dbReference type="NCBIfam" id="TIGR02937">
    <property type="entry name" value="sigma70-ECF"/>
    <property type="match status" value="1"/>
</dbReference>
<evidence type="ECO:0000259" key="6">
    <source>
        <dbReference type="Pfam" id="PF08281"/>
    </source>
</evidence>
<organism evidence="7 8">
    <name type="scientific">Pedobacter psychroterrae</name>
    <dbReference type="NCBI Taxonomy" id="2530453"/>
    <lineage>
        <taxon>Bacteria</taxon>
        <taxon>Pseudomonadati</taxon>
        <taxon>Bacteroidota</taxon>
        <taxon>Sphingobacteriia</taxon>
        <taxon>Sphingobacteriales</taxon>
        <taxon>Sphingobacteriaceae</taxon>
        <taxon>Pedobacter</taxon>
    </lineage>
</organism>
<dbReference type="InterPro" id="IPR007627">
    <property type="entry name" value="RNA_pol_sigma70_r2"/>
</dbReference>
<dbReference type="PANTHER" id="PTHR43133">
    <property type="entry name" value="RNA POLYMERASE ECF-TYPE SIGMA FACTO"/>
    <property type="match status" value="1"/>
</dbReference>
<dbReference type="InterPro" id="IPR036388">
    <property type="entry name" value="WH-like_DNA-bd_sf"/>
</dbReference>
<evidence type="ECO:0000313" key="8">
    <source>
        <dbReference type="Proteomes" id="UP000293347"/>
    </source>
</evidence>
<dbReference type="GO" id="GO:0003677">
    <property type="term" value="F:DNA binding"/>
    <property type="evidence" value="ECO:0007669"/>
    <property type="project" value="InterPro"/>
</dbReference>